<dbReference type="Pfam" id="PF07608">
    <property type="entry name" value="DUF1571"/>
    <property type="match status" value="1"/>
</dbReference>
<name>A0ABP7MY38_9BACT</name>
<dbReference type="EMBL" id="BAABDH010000029">
    <property type="protein sequence ID" value="GAA3932489.1"/>
    <property type="molecule type" value="Genomic_DNA"/>
</dbReference>
<keyword evidence="4" id="KW-1185">Reference proteome</keyword>
<dbReference type="Pfam" id="PF01476">
    <property type="entry name" value="LysM"/>
    <property type="match status" value="1"/>
</dbReference>
<evidence type="ECO:0000256" key="1">
    <source>
        <dbReference type="SAM" id="SignalP"/>
    </source>
</evidence>
<dbReference type="InterPro" id="IPR011465">
    <property type="entry name" value="DUF1571"/>
</dbReference>
<organism evidence="3 4">
    <name type="scientific">Hymenobacter algoricola</name>
    <dbReference type="NCBI Taxonomy" id="486267"/>
    <lineage>
        <taxon>Bacteria</taxon>
        <taxon>Pseudomonadati</taxon>
        <taxon>Bacteroidota</taxon>
        <taxon>Cytophagia</taxon>
        <taxon>Cytophagales</taxon>
        <taxon>Hymenobacteraceae</taxon>
        <taxon>Hymenobacter</taxon>
    </lineage>
</organism>
<accession>A0ABP7MY38</accession>
<proteinExistence type="predicted"/>
<evidence type="ECO:0000313" key="3">
    <source>
        <dbReference type="EMBL" id="GAA3932489.1"/>
    </source>
</evidence>
<evidence type="ECO:0000259" key="2">
    <source>
        <dbReference type="PROSITE" id="PS51782"/>
    </source>
</evidence>
<evidence type="ECO:0000313" key="4">
    <source>
        <dbReference type="Proteomes" id="UP001499909"/>
    </source>
</evidence>
<dbReference type="Proteomes" id="UP001499909">
    <property type="component" value="Unassembled WGS sequence"/>
</dbReference>
<sequence length="283" mass="31579">MTSFFRLIAGAAVLFSALSATPAPPDKITTEQLLTRLTASISSLKTLRCSVRAQERSAGKYQQARTAMKMTYNPLRVYLRNDKGIEVLWVTGQNDGDAWVYPNSFPYVTLSLDPNGAIMRRNQHHSALDAGFGTIADIIKGSTQRQDHTFERTFRYAGDTTITGRPCHILRSDFPQFRYVTYKTTKAETVASIADRFGCGEFRIVERNDLSIDVPVPAGKTLQVPNGYGRRTIVCVDQKLLLPLVVQVHDDKGLFEKFEFSDVVPNQPIAAAEFAKGYKGYKL</sequence>
<dbReference type="RefSeq" id="WP_345112522.1">
    <property type="nucleotide sequence ID" value="NZ_BAABDH010000029.1"/>
</dbReference>
<keyword evidence="1" id="KW-0732">Signal</keyword>
<feature type="signal peptide" evidence="1">
    <location>
        <begin position="1"/>
        <end position="22"/>
    </location>
</feature>
<reference evidence="4" key="1">
    <citation type="journal article" date="2019" name="Int. J. Syst. Evol. Microbiol.">
        <title>The Global Catalogue of Microorganisms (GCM) 10K type strain sequencing project: providing services to taxonomists for standard genome sequencing and annotation.</title>
        <authorList>
            <consortium name="The Broad Institute Genomics Platform"/>
            <consortium name="The Broad Institute Genome Sequencing Center for Infectious Disease"/>
            <person name="Wu L."/>
            <person name="Ma J."/>
        </authorList>
    </citation>
    <scope>NUCLEOTIDE SEQUENCE [LARGE SCALE GENOMIC DNA]</scope>
    <source>
        <strain evidence="4">JCM 17214</strain>
    </source>
</reference>
<protein>
    <recommendedName>
        <fullName evidence="2">LysM domain-containing protein</fullName>
    </recommendedName>
</protein>
<dbReference type="InterPro" id="IPR018392">
    <property type="entry name" value="LysM"/>
</dbReference>
<comment type="caution">
    <text evidence="3">The sequence shown here is derived from an EMBL/GenBank/DDBJ whole genome shotgun (WGS) entry which is preliminary data.</text>
</comment>
<dbReference type="PROSITE" id="PS51782">
    <property type="entry name" value="LYSM"/>
    <property type="match status" value="1"/>
</dbReference>
<gene>
    <name evidence="3" type="ORF">GCM10022406_16700</name>
</gene>
<feature type="domain" description="LysM" evidence="2">
    <location>
        <begin position="180"/>
        <end position="224"/>
    </location>
</feature>
<feature type="chain" id="PRO_5047520881" description="LysM domain-containing protein" evidence="1">
    <location>
        <begin position="23"/>
        <end position="283"/>
    </location>
</feature>